<gene>
    <name evidence="1" type="ORF">Tco_0989089</name>
</gene>
<dbReference type="EMBL" id="BQNB010016639">
    <property type="protein sequence ID" value="GJT54035.1"/>
    <property type="molecule type" value="Genomic_DNA"/>
</dbReference>
<evidence type="ECO:0008006" key="3">
    <source>
        <dbReference type="Google" id="ProtNLM"/>
    </source>
</evidence>
<comment type="caution">
    <text evidence="1">The sequence shown here is derived from an EMBL/GenBank/DDBJ whole genome shotgun (WGS) entry which is preliminary data.</text>
</comment>
<protein>
    <recommendedName>
        <fullName evidence="3">CCHC-type domain-containing protein</fullName>
    </recommendedName>
</protein>
<accession>A0ABQ5ESZ8</accession>
<sequence length="581" mass="64908">MTSFDYRLNPIYAIKECSSCGSLYTSNCGCSKGSPEDKILVPKPPRNCVRCARCGTPVDGPYCQGCALLRKEFMEGLLTNCVENEFFKDFQDTSESSDDNTNVVNAPREPIVVNQDPGENSSPSPPHIDHCCHECGDPLDGIFCRQCTCKSCGKGAHYGYNCPPKVPIISNPEPCNTQTIDEPLQNLQSLQQQCLFRTCQQCGCNEYDGVCFYCKVGNGTQINVSTPYSSNDSPSVANHPPQPQCVPYSRELCGNDSHYTIQKKEEEKRIAEEQAAKDRSWKIPQFCYDDDEDDTIAITPVLPIEEPDNSLRIVEANLDPKEDIRFIENLMYDNSFPCLPKTLKDDFETVINSNNDYSSSDDDSYEDIDYVDASPPDSELVSLGEVKDFHPEDGEIEDDILREKLSKINLLIAKIKALKDNPTPSSDFVTKSSSTSPNLFLEETNTFDNSLTESETFCFDLEENSSGSTTTHSDISLSKYDSFIFDLSNVPFPPADRSDFYHEEFADELAHIISLPDLECVYFKSEPDSGDLTFIIDLGIRENVSSMTNDCPDVEVSRALGFCPSFTRASHPQLHFRNSIS</sequence>
<dbReference type="Proteomes" id="UP001151760">
    <property type="component" value="Unassembled WGS sequence"/>
</dbReference>
<keyword evidence="2" id="KW-1185">Reference proteome</keyword>
<reference evidence="1" key="1">
    <citation type="journal article" date="2022" name="Int. J. Mol. Sci.">
        <title>Draft Genome of Tanacetum Coccineum: Genomic Comparison of Closely Related Tanacetum-Family Plants.</title>
        <authorList>
            <person name="Yamashiro T."/>
            <person name="Shiraishi A."/>
            <person name="Nakayama K."/>
            <person name="Satake H."/>
        </authorList>
    </citation>
    <scope>NUCLEOTIDE SEQUENCE</scope>
</reference>
<name>A0ABQ5ESZ8_9ASTR</name>
<evidence type="ECO:0000313" key="1">
    <source>
        <dbReference type="EMBL" id="GJT54035.1"/>
    </source>
</evidence>
<organism evidence="1 2">
    <name type="scientific">Tanacetum coccineum</name>
    <dbReference type="NCBI Taxonomy" id="301880"/>
    <lineage>
        <taxon>Eukaryota</taxon>
        <taxon>Viridiplantae</taxon>
        <taxon>Streptophyta</taxon>
        <taxon>Embryophyta</taxon>
        <taxon>Tracheophyta</taxon>
        <taxon>Spermatophyta</taxon>
        <taxon>Magnoliopsida</taxon>
        <taxon>eudicotyledons</taxon>
        <taxon>Gunneridae</taxon>
        <taxon>Pentapetalae</taxon>
        <taxon>asterids</taxon>
        <taxon>campanulids</taxon>
        <taxon>Asterales</taxon>
        <taxon>Asteraceae</taxon>
        <taxon>Asteroideae</taxon>
        <taxon>Anthemideae</taxon>
        <taxon>Anthemidinae</taxon>
        <taxon>Tanacetum</taxon>
    </lineage>
</organism>
<proteinExistence type="predicted"/>
<evidence type="ECO:0000313" key="2">
    <source>
        <dbReference type="Proteomes" id="UP001151760"/>
    </source>
</evidence>
<reference evidence="1" key="2">
    <citation type="submission" date="2022-01" db="EMBL/GenBank/DDBJ databases">
        <authorList>
            <person name="Yamashiro T."/>
            <person name="Shiraishi A."/>
            <person name="Satake H."/>
            <person name="Nakayama K."/>
        </authorList>
    </citation>
    <scope>NUCLEOTIDE SEQUENCE</scope>
</reference>